<keyword evidence="6" id="KW-0472">Membrane</keyword>
<proteinExistence type="predicted"/>
<dbReference type="EMBL" id="CP017258">
    <property type="protein sequence ID" value="AQW87457.1"/>
    <property type="molecule type" value="Genomic_DNA"/>
</dbReference>
<keyword evidence="2" id="KW-0812">Transmembrane</keyword>
<dbReference type="GO" id="GO:0005524">
    <property type="term" value="F:ATP binding"/>
    <property type="evidence" value="ECO:0007669"/>
    <property type="project" value="UniProtKB-KW"/>
</dbReference>
<dbReference type="CDD" id="cd18552">
    <property type="entry name" value="ABC_6TM_MsbA_like"/>
    <property type="match status" value="1"/>
</dbReference>
<dbReference type="GO" id="GO:0005886">
    <property type="term" value="C:plasma membrane"/>
    <property type="evidence" value="ECO:0007669"/>
    <property type="project" value="UniProtKB-SubCell"/>
</dbReference>
<dbReference type="Pfam" id="PF00005">
    <property type="entry name" value="ABC_tran"/>
    <property type="match status" value="1"/>
</dbReference>
<dbReference type="InterPro" id="IPR017871">
    <property type="entry name" value="ABC_transporter-like_CS"/>
</dbReference>
<accession>A0A1S6U7L6</accession>
<dbReference type="AlphaFoldDB" id="A0A1S6U7L6"/>
<dbReference type="GO" id="GO:0016887">
    <property type="term" value="F:ATP hydrolysis activity"/>
    <property type="evidence" value="ECO:0007669"/>
    <property type="project" value="InterPro"/>
</dbReference>
<dbReference type="Gene3D" id="1.20.1560.10">
    <property type="entry name" value="ABC transporter type 1, transmembrane domain"/>
    <property type="match status" value="1"/>
</dbReference>
<dbReference type="SMART" id="SM00382">
    <property type="entry name" value="AAA"/>
    <property type="match status" value="1"/>
</dbReference>
<dbReference type="PROSITE" id="PS00211">
    <property type="entry name" value="ABC_TRANSPORTER_1"/>
    <property type="match status" value="1"/>
</dbReference>
<keyword evidence="5" id="KW-1133">Transmembrane helix</keyword>
<protein>
    <submittedName>
        <fullName evidence="7">Lipid A export ATP-binding/permease protein</fullName>
        <ecNumber evidence="7">3.6.3.39</ecNumber>
    </submittedName>
</protein>
<dbReference type="PROSITE" id="PS50893">
    <property type="entry name" value="ABC_TRANSPORTER_2"/>
    <property type="match status" value="1"/>
</dbReference>
<evidence type="ECO:0000256" key="1">
    <source>
        <dbReference type="ARBA" id="ARBA00004651"/>
    </source>
</evidence>
<dbReference type="RefSeq" id="WP_078424033.1">
    <property type="nucleotide sequence ID" value="NZ_CP017018.1"/>
</dbReference>
<dbReference type="KEGG" id="cpin:CPIN18020_0632"/>
<sequence>MKQLTLFQVLKRFKSYFKDYIPYFILAFIGMILASGGSAATAWLVQPVLDKIFVEKNKELLYILPYAIILVYFLKNAGTFMQAYYTAYIGQDTIRRFRDELLEKLLSLDMSFFNKYRTGELMSRTMNDIERIRTIVSTMIPEFIREIITAISLLCVVIYQSPRLAFFALIVLPVAAYPIITLAKKMKKISRKSQEKISDISSALNEIFTNIEIIKANNAQSYEHKRFADENFNFLKINLKATRIEQLVSPLMEMIGSIGVAMVIIIGGKEVINGTISIGSFFSFLSALFMLYTPIKRVVGIYSKLQDAIAASERTFELIDKKSSMLDGNLQIPDKINSIIFDNVRLKYDKKEVLKGINFEAKTSEMIAFVGSSGGGKTSIINLLMRFYDTNSGNIKINGINLKNFSINSIREKIGLVTQRIYIFNDTIANNVSYGKEYNEEAIINALKMANAYEFVSELDNGINTILDEFGTNLSGGQRQRIAIARALYKNPEILIFDEATSALDNESEKEITNAINRLKHTKIIFVIAHRLSTIQNADKIVVISNGVVAGFDTDENLSKNCDVYAKLKGKALV</sequence>
<dbReference type="SUPFAM" id="SSF90123">
    <property type="entry name" value="ABC transporter transmembrane region"/>
    <property type="match status" value="1"/>
</dbReference>
<reference evidence="8" key="1">
    <citation type="submission" date="2016-09" db="EMBL/GenBank/DDBJ databases">
        <title>Comparative genomics of the Campylobacter concisus group.</title>
        <authorList>
            <person name="Miller W.G."/>
            <person name="Yee E."/>
            <person name="Chapman M.H."/>
            <person name="Huynh S."/>
            <person name="Bono J.L."/>
            <person name="On S.L.W."/>
            <person name="StLeger J."/>
            <person name="Foster G."/>
            <person name="Parker C.T."/>
        </authorList>
    </citation>
    <scope>NUCLEOTIDE SEQUENCE [LARGE SCALE GENOMIC DNA]</scope>
    <source>
        <strain evidence="8">RM18021</strain>
    </source>
</reference>
<evidence type="ECO:0000313" key="8">
    <source>
        <dbReference type="Proteomes" id="UP000190868"/>
    </source>
</evidence>
<dbReference type="FunFam" id="3.40.50.300:FF:000218">
    <property type="entry name" value="Multidrug ABC transporter ATP-binding protein"/>
    <property type="match status" value="1"/>
</dbReference>
<evidence type="ECO:0000256" key="4">
    <source>
        <dbReference type="ARBA" id="ARBA00022840"/>
    </source>
</evidence>
<dbReference type="PROSITE" id="PS50929">
    <property type="entry name" value="ABC_TM1F"/>
    <property type="match status" value="1"/>
</dbReference>
<evidence type="ECO:0000256" key="3">
    <source>
        <dbReference type="ARBA" id="ARBA00022741"/>
    </source>
</evidence>
<dbReference type="PANTHER" id="PTHR43394:SF1">
    <property type="entry name" value="ATP-BINDING CASSETTE SUB-FAMILY B MEMBER 10, MITOCHONDRIAL"/>
    <property type="match status" value="1"/>
</dbReference>
<dbReference type="InterPro" id="IPR003439">
    <property type="entry name" value="ABC_transporter-like_ATP-bd"/>
</dbReference>
<dbReference type="Pfam" id="PF00664">
    <property type="entry name" value="ABC_membrane"/>
    <property type="match status" value="1"/>
</dbReference>
<dbReference type="PANTHER" id="PTHR43394">
    <property type="entry name" value="ATP-DEPENDENT PERMEASE MDL1, MITOCHONDRIAL"/>
    <property type="match status" value="1"/>
</dbReference>
<dbReference type="SUPFAM" id="SSF52540">
    <property type="entry name" value="P-loop containing nucleoside triphosphate hydrolases"/>
    <property type="match status" value="1"/>
</dbReference>
<dbReference type="GeneID" id="56566270"/>
<dbReference type="EC" id="3.6.3.39" evidence="7"/>
<evidence type="ECO:0000256" key="2">
    <source>
        <dbReference type="ARBA" id="ARBA00022692"/>
    </source>
</evidence>
<organism evidence="7 8">
    <name type="scientific">Campylobacter pinnipediorum subsp. caledonicus</name>
    <dbReference type="NCBI Taxonomy" id="1874362"/>
    <lineage>
        <taxon>Bacteria</taxon>
        <taxon>Pseudomonadati</taxon>
        <taxon>Campylobacterota</taxon>
        <taxon>Epsilonproteobacteria</taxon>
        <taxon>Campylobacterales</taxon>
        <taxon>Campylobacteraceae</taxon>
        <taxon>Campylobacter</taxon>
    </lineage>
</organism>
<dbReference type="InterPro" id="IPR003593">
    <property type="entry name" value="AAA+_ATPase"/>
</dbReference>
<gene>
    <name evidence="7" type="primary">msbA</name>
    <name evidence="7" type="ORF">CPIN18021_0637</name>
</gene>
<dbReference type="InterPro" id="IPR027417">
    <property type="entry name" value="P-loop_NTPase"/>
</dbReference>
<name>A0A1S6U7L6_9BACT</name>
<dbReference type="InterPro" id="IPR011527">
    <property type="entry name" value="ABC1_TM_dom"/>
</dbReference>
<dbReference type="GO" id="GO:0015421">
    <property type="term" value="F:ABC-type oligopeptide transporter activity"/>
    <property type="evidence" value="ECO:0007669"/>
    <property type="project" value="TreeGrafter"/>
</dbReference>
<dbReference type="InterPro" id="IPR036640">
    <property type="entry name" value="ABC1_TM_sf"/>
</dbReference>
<comment type="subcellular location">
    <subcellularLocation>
        <location evidence="1">Cell membrane</location>
        <topology evidence="1">Multi-pass membrane protein</topology>
    </subcellularLocation>
</comment>
<keyword evidence="8" id="KW-1185">Reference proteome</keyword>
<keyword evidence="7" id="KW-0378">Hydrolase</keyword>
<evidence type="ECO:0000256" key="5">
    <source>
        <dbReference type="ARBA" id="ARBA00022989"/>
    </source>
</evidence>
<dbReference type="Gene3D" id="3.40.50.300">
    <property type="entry name" value="P-loop containing nucleotide triphosphate hydrolases"/>
    <property type="match status" value="1"/>
</dbReference>
<keyword evidence="4 7" id="KW-0067">ATP-binding</keyword>
<evidence type="ECO:0000313" key="7">
    <source>
        <dbReference type="EMBL" id="AQW87457.1"/>
    </source>
</evidence>
<evidence type="ECO:0000256" key="6">
    <source>
        <dbReference type="ARBA" id="ARBA00023136"/>
    </source>
</evidence>
<dbReference type="Proteomes" id="UP000190868">
    <property type="component" value="Chromosome"/>
</dbReference>
<keyword evidence="3" id="KW-0547">Nucleotide-binding</keyword>
<dbReference type="InterPro" id="IPR039421">
    <property type="entry name" value="Type_1_exporter"/>
</dbReference>